<evidence type="ECO:0000256" key="6">
    <source>
        <dbReference type="PIRNR" id="PIRNR015840"/>
    </source>
</evidence>
<comment type="subcellular location">
    <subcellularLocation>
        <location evidence="1">Membrane</location>
        <topology evidence="1">Multi-pass membrane protein</topology>
    </subcellularLocation>
</comment>
<proteinExistence type="inferred from homology"/>
<keyword evidence="4 8" id="KW-1133">Transmembrane helix</keyword>
<evidence type="ECO:0000256" key="7">
    <source>
        <dbReference type="SAM" id="MobiDB-lite"/>
    </source>
</evidence>
<dbReference type="PANTHER" id="PTHR10926:SF0">
    <property type="entry name" value="CDC50, ISOFORM A"/>
    <property type="match status" value="1"/>
</dbReference>
<comment type="similarity">
    <text evidence="2 6">Belongs to the CDC50/LEM3 family.</text>
</comment>
<evidence type="ECO:0000256" key="3">
    <source>
        <dbReference type="ARBA" id="ARBA00022692"/>
    </source>
</evidence>
<keyword evidence="5 6" id="KW-0472">Membrane</keyword>
<protein>
    <submittedName>
        <fullName evidence="9">Cell cycle control protein</fullName>
    </submittedName>
</protein>
<dbReference type="RefSeq" id="XP_017994161.1">
    <property type="nucleotide sequence ID" value="XM_018138110.1"/>
</dbReference>
<feature type="compositionally biased region" description="Basic and acidic residues" evidence="7">
    <location>
        <begin position="28"/>
        <end position="39"/>
    </location>
</feature>
<dbReference type="Proteomes" id="UP000037751">
    <property type="component" value="Unassembled WGS sequence"/>
</dbReference>
<evidence type="ECO:0000256" key="4">
    <source>
        <dbReference type="ARBA" id="ARBA00022989"/>
    </source>
</evidence>
<dbReference type="VEuPathDB" id="FungiDB:Malapachy_3646"/>
<accession>A0A0N0RSR6</accession>
<feature type="compositionally biased region" description="Acidic residues" evidence="7">
    <location>
        <begin position="18"/>
        <end position="27"/>
    </location>
</feature>
<reference evidence="9 10" key="1">
    <citation type="submission" date="2015-07" db="EMBL/GenBank/DDBJ databases">
        <title>Draft Genome Sequence of Malassezia furfur CBS1878 and Malassezia pachydermatis CBS1879.</title>
        <authorList>
            <person name="Triana S."/>
            <person name="Ohm R."/>
            <person name="Gonzalez A."/>
            <person name="DeCock H."/>
            <person name="Restrepo S."/>
            <person name="Celis A."/>
        </authorList>
    </citation>
    <scope>NUCLEOTIDE SEQUENCE [LARGE SCALE GENOMIC DNA]</scope>
    <source>
        <strain evidence="9 10">CBS 1879</strain>
    </source>
</reference>
<dbReference type="OrthoDB" id="340608at2759"/>
<evidence type="ECO:0000256" key="2">
    <source>
        <dbReference type="ARBA" id="ARBA00009457"/>
    </source>
</evidence>
<dbReference type="InterPro" id="IPR005045">
    <property type="entry name" value="CDC50/LEM3_fam"/>
</dbReference>
<evidence type="ECO:0000313" key="9">
    <source>
        <dbReference type="EMBL" id="KOS16529.1"/>
    </source>
</evidence>
<keyword evidence="3 8" id="KW-0812">Transmembrane</keyword>
<feature type="region of interest" description="Disordered" evidence="7">
    <location>
        <begin position="1"/>
        <end position="47"/>
    </location>
</feature>
<evidence type="ECO:0000256" key="8">
    <source>
        <dbReference type="SAM" id="Phobius"/>
    </source>
</evidence>
<dbReference type="GO" id="GO:0045332">
    <property type="term" value="P:phospholipid translocation"/>
    <property type="evidence" value="ECO:0007669"/>
    <property type="project" value="UniProtKB-UniRule"/>
</dbReference>
<evidence type="ECO:0000256" key="1">
    <source>
        <dbReference type="ARBA" id="ARBA00004141"/>
    </source>
</evidence>
<dbReference type="STRING" id="77020.A0A0N0RSR6"/>
<gene>
    <name evidence="9" type="ORF">Malapachy_3646</name>
</gene>
<dbReference type="PANTHER" id="PTHR10926">
    <property type="entry name" value="CELL CYCLE CONTROL PROTEIN 50"/>
    <property type="match status" value="1"/>
</dbReference>
<keyword evidence="10" id="KW-1185">Reference proteome</keyword>
<dbReference type="AlphaFoldDB" id="A0A0N0RSR6"/>
<evidence type="ECO:0000313" key="10">
    <source>
        <dbReference type="Proteomes" id="UP000037751"/>
    </source>
</evidence>
<feature type="transmembrane region" description="Helical" evidence="8">
    <location>
        <begin position="379"/>
        <end position="401"/>
    </location>
</feature>
<dbReference type="GO" id="GO:0005783">
    <property type="term" value="C:endoplasmic reticulum"/>
    <property type="evidence" value="ECO:0007669"/>
    <property type="project" value="TreeGrafter"/>
</dbReference>
<sequence length="425" mass="48328">MLNLSLGKKTAKDISKSEDEEGEDEDAIDKTKNSKEPKKPYALQRPPNTALRQQRLKAWHPILSHSTVLPLFFGLGIFFAVLGGVMYSASLHVNEMTIQYSKCQTEAPRDGSFAVLPPKYYSYHFKDQNKIPEDQRPQWTVAEIPHLPGHENNPARFRCTLHFTVPQDLEPGVFLYYKLTNFYQNHRRYMKSMDFPQLLGNVRTAKELQDSTCKPLGQDPVTGKAVYPCGLVANSVFNDTFQSPQLLGPDQQAISTYNMSEKNIVWPDEWKHYKPTQMNASDIVPPPFWQGAEGSQFGYPTGRYEEGNIFDPTKSEHFQVWMRTAAFPTFRKLYMRNDTAVMTAGRYAIEIEDNYPVEMFGGTKSIIISTASWVGGRSFFIGGSHIGLAALCFLMGIILTIKQIVRPRRVGDSSYLSWNNPRAQR</sequence>
<dbReference type="Pfam" id="PF03381">
    <property type="entry name" value="CDC50"/>
    <property type="match status" value="1"/>
</dbReference>
<dbReference type="PIRSF" id="PIRSF015840">
    <property type="entry name" value="DUF284_TM_euk"/>
    <property type="match status" value="1"/>
</dbReference>
<feature type="transmembrane region" description="Helical" evidence="8">
    <location>
        <begin position="62"/>
        <end position="87"/>
    </location>
</feature>
<evidence type="ECO:0000256" key="5">
    <source>
        <dbReference type="ARBA" id="ARBA00023136"/>
    </source>
</evidence>
<name>A0A0N0RSR6_9BASI</name>
<dbReference type="EMBL" id="LGAV01000001">
    <property type="protein sequence ID" value="KOS16529.1"/>
    <property type="molecule type" value="Genomic_DNA"/>
</dbReference>
<dbReference type="GO" id="GO:0005794">
    <property type="term" value="C:Golgi apparatus"/>
    <property type="evidence" value="ECO:0007669"/>
    <property type="project" value="TreeGrafter"/>
</dbReference>
<dbReference type="GO" id="GO:0005886">
    <property type="term" value="C:plasma membrane"/>
    <property type="evidence" value="ECO:0007669"/>
    <property type="project" value="TreeGrafter"/>
</dbReference>
<dbReference type="GeneID" id="28729986"/>
<organism evidence="9 10">
    <name type="scientific">Malassezia pachydermatis</name>
    <dbReference type="NCBI Taxonomy" id="77020"/>
    <lineage>
        <taxon>Eukaryota</taxon>
        <taxon>Fungi</taxon>
        <taxon>Dikarya</taxon>
        <taxon>Basidiomycota</taxon>
        <taxon>Ustilaginomycotina</taxon>
        <taxon>Malasseziomycetes</taxon>
        <taxon>Malasseziales</taxon>
        <taxon>Malasseziaceae</taxon>
        <taxon>Malassezia</taxon>
    </lineage>
</organism>
<comment type="caution">
    <text evidence="9">The sequence shown here is derived from an EMBL/GenBank/DDBJ whole genome shotgun (WGS) entry which is preliminary data.</text>
</comment>